<dbReference type="Proteomes" id="UP000257560">
    <property type="component" value="Segment"/>
</dbReference>
<accession>A0A384WXI3</accession>
<gene>
    <name evidence="1" type="ORF">KF5_092</name>
</gene>
<dbReference type="EMBL" id="MF754115">
    <property type="protein sequence ID" value="ATI19402.1"/>
    <property type="molecule type" value="Genomic_DNA"/>
</dbReference>
<sequence length="37" mass="4072">MVSGPGLERGIMPYHTTKMIGGFPVVVDNKTYFVKSN</sequence>
<evidence type="ECO:0000313" key="2">
    <source>
        <dbReference type="Proteomes" id="UP000257560"/>
    </source>
</evidence>
<evidence type="ECO:0000313" key="1">
    <source>
        <dbReference type="EMBL" id="ATI19402.1"/>
    </source>
</evidence>
<reference evidence="1 2" key="1">
    <citation type="submission" date="2017-08" db="EMBL/GenBank/DDBJ databases">
        <title>Complete genome sequence of bacteriophage vB_VpaS_KF5.</title>
        <authorList>
            <person name="Yu J."/>
            <person name="Kwak S.-J."/>
            <person name="Lim J.-A."/>
            <person name="Chang H.-J."/>
        </authorList>
    </citation>
    <scope>NUCLEOTIDE SEQUENCE [LARGE SCALE GENOMIC DNA]</scope>
</reference>
<protein>
    <submittedName>
        <fullName evidence="1">Uncharacterized protein</fullName>
    </submittedName>
</protein>
<name>A0A384WXI3_9CAUD</name>
<proteinExistence type="predicted"/>
<organism evidence="1 2">
    <name type="scientific">Vibrio phage vB_VpaS_KF5</name>
    <dbReference type="NCBI Taxonomy" id="2041476"/>
    <lineage>
        <taxon>Viruses</taxon>
        <taxon>Duplodnaviria</taxon>
        <taxon>Heunggongvirae</taxon>
        <taxon>Uroviricota</taxon>
        <taxon>Caudoviricetes</taxon>
        <taxon>Mardecavirus</taxon>
        <taxon>Mardecavirus SSP002</taxon>
    </lineage>
</organism>